<organism evidence="1 2">
    <name type="scientific">Xenorhabdus nematophila (strain ATCC 19061 / DSM 3370 / CCUG 14189 / LMG 1036 / NCIMB 9965 / AN6)</name>
    <dbReference type="NCBI Taxonomy" id="406817"/>
    <lineage>
        <taxon>Bacteria</taxon>
        <taxon>Pseudomonadati</taxon>
        <taxon>Pseudomonadota</taxon>
        <taxon>Gammaproteobacteria</taxon>
        <taxon>Enterobacterales</taxon>
        <taxon>Morganellaceae</taxon>
        <taxon>Xenorhabdus</taxon>
    </lineage>
</organism>
<dbReference type="Proteomes" id="UP000008075">
    <property type="component" value="Chromosome"/>
</dbReference>
<proteinExistence type="predicted"/>
<gene>
    <name evidence="1" type="ordered locus">XNC1_2941</name>
</gene>
<dbReference type="HOGENOM" id="CLU_2848880_0_0_6"/>
<name>D3VJT6_XENNA</name>
<dbReference type="AlphaFoldDB" id="D3VJT6"/>
<evidence type="ECO:0000313" key="1">
    <source>
        <dbReference type="EMBL" id="CBJ90995.1"/>
    </source>
</evidence>
<dbReference type="KEGG" id="xne:XNC1_2941"/>
<evidence type="ECO:0000313" key="2">
    <source>
        <dbReference type="Proteomes" id="UP000008075"/>
    </source>
</evidence>
<keyword evidence="2" id="KW-1185">Reference proteome</keyword>
<sequence>MVAVHHQPYSRLAIKQGTRAASLETQPYQHLIVNTVQMSRLLLSRMRNTPNLPPGQSHLKFIDKD</sequence>
<dbReference type="EMBL" id="FN667742">
    <property type="protein sequence ID" value="CBJ90995.1"/>
    <property type="molecule type" value="Genomic_DNA"/>
</dbReference>
<reference evidence="1 2" key="1">
    <citation type="journal article" date="2011" name="PLoS ONE">
        <title>The entomopathogenic bacterial endosymbionts xenorhabdus and photorhabdus: convergent lifestyles from divergent genomes.</title>
        <authorList>
            <person name="Chaston J.M."/>
            <person name="Suen G."/>
            <person name="Tucker S.L."/>
            <person name="Andersen A.W."/>
            <person name="Bhasin A."/>
            <person name="Bode E."/>
            <person name="Bode H.B."/>
            <person name="Brachmann A.O."/>
            <person name="Cowles C.E."/>
            <person name="Cowles K.N."/>
            <person name="Darby C."/>
            <person name="de Leon L."/>
            <person name="Drace K."/>
            <person name="Du Z."/>
            <person name="Givaudan A."/>
            <person name="Herbert Tran E.E."/>
            <person name="Jewell K.A."/>
            <person name="Knack J.J."/>
            <person name="Krasomil-Osterfeld K.C."/>
            <person name="Kukor R."/>
            <person name="Lanois A."/>
            <person name="Latreille P."/>
            <person name="Leimgruber N.K."/>
            <person name="Lipke C.M."/>
            <person name="Liu R."/>
            <person name="Lu X."/>
            <person name="Martens E.C."/>
            <person name="Marri P.R."/>
            <person name="Medigue C."/>
            <person name="Menard M.L."/>
            <person name="Miller N.M."/>
            <person name="Morales-Soto N."/>
            <person name="Norton S."/>
            <person name="Ogier J.C."/>
            <person name="Orchard S.S."/>
            <person name="Park D."/>
            <person name="Park Y."/>
            <person name="Qurollo B.A."/>
            <person name="Sugar D.R."/>
            <person name="Richards G.R."/>
            <person name="Rouy Z."/>
            <person name="Slominski B."/>
            <person name="Slominski K."/>
            <person name="Snyder H."/>
            <person name="Tjaden B.C."/>
            <person name="van der Hoeven R."/>
            <person name="Welch R.D."/>
            <person name="Wheeler C."/>
            <person name="Xiang B."/>
            <person name="Barbazuk B."/>
            <person name="Gaudriault S."/>
            <person name="Goodner B."/>
            <person name="Slater S.C."/>
            <person name="Forst S."/>
            <person name="Goldman B.S."/>
            <person name="Goodrich-Blair H."/>
        </authorList>
    </citation>
    <scope>NUCLEOTIDE SEQUENCE [LARGE SCALE GENOMIC DNA]</scope>
    <source>
        <strain evidence="2">ATCC 19061 / DSM 3370 / CCUG 14189 / LMG 1036 / NCIMB 9965 / AN6</strain>
    </source>
</reference>
<protein>
    <submittedName>
        <fullName evidence="1">Uncharacterized protein</fullName>
    </submittedName>
</protein>
<accession>D3VJT6</accession>